<feature type="domain" description="Retrotransposon Copia-like N-terminal" evidence="1">
    <location>
        <begin position="24"/>
        <end position="69"/>
    </location>
</feature>
<dbReference type="InterPro" id="IPR029472">
    <property type="entry name" value="Copia-like_N"/>
</dbReference>
<name>A0A1U8Q0W9_NELNU</name>
<organism evidence="2 3">
    <name type="scientific">Nelumbo nucifera</name>
    <name type="common">Sacred lotus</name>
    <dbReference type="NCBI Taxonomy" id="4432"/>
    <lineage>
        <taxon>Eukaryota</taxon>
        <taxon>Viridiplantae</taxon>
        <taxon>Streptophyta</taxon>
        <taxon>Embryophyta</taxon>
        <taxon>Tracheophyta</taxon>
        <taxon>Spermatophyta</taxon>
        <taxon>Magnoliopsida</taxon>
        <taxon>Proteales</taxon>
        <taxon>Nelumbonaceae</taxon>
        <taxon>Nelumbo</taxon>
    </lineage>
</organism>
<dbReference type="InParanoid" id="A0A1U8Q0W9"/>
<dbReference type="Pfam" id="PF14244">
    <property type="entry name" value="Retrotran_gag_3"/>
    <property type="match status" value="1"/>
</dbReference>
<reference evidence="3" key="1">
    <citation type="submission" date="2025-08" db="UniProtKB">
        <authorList>
            <consortium name="RefSeq"/>
        </authorList>
    </citation>
    <scope>IDENTIFICATION</scope>
</reference>
<evidence type="ECO:0000259" key="1">
    <source>
        <dbReference type="Pfam" id="PF14244"/>
    </source>
</evidence>
<accession>A0A1U8Q0W9</accession>
<dbReference type="KEGG" id="nnu:109114373"/>
<dbReference type="Proteomes" id="UP000189703">
    <property type="component" value="Unplaced"/>
</dbReference>
<sequence length="166" mass="19362">MTTELSFGGNINSFTDLSSPYFLHPSDNPGAILVSFLLNRENYPTWRWVMINVLSAKNKIEFVSRTISKSDLTRLTELRAWSKCNCMVVSWLFNVLARELHQSVAYIEMTREIWLDLEQRFSQGNAPWIFHLKHKLVVLHQENLSVASYYTKMKGIWDELSVYTPV</sequence>
<dbReference type="OMA" id="WILITIK"/>
<dbReference type="PANTHER" id="PTHR37610">
    <property type="entry name" value="CCHC-TYPE DOMAIN-CONTAINING PROTEIN"/>
    <property type="match status" value="1"/>
</dbReference>
<proteinExistence type="predicted"/>
<evidence type="ECO:0000313" key="2">
    <source>
        <dbReference type="Proteomes" id="UP000189703"/>
    </source>
</evidence>
<dbReference type="GeneID" id="109114373"/>
<dbReference type="OrthoDB" id="5544992at2759"/>
<protein>
    <submittedName>
        <fullName evidence="3">Uncharacterized protein LOC109114373</fullName>
    </submittedName>
</protein>
<gene>
    <name evidence="3" type="primary">LOC109114373</name>
</gene>
<dbReference type="AlphaFoldDB" id="A0A1U8Q0W9"/>
<dbReference type="PANTHER" id="PTHR37610:SF97">
    <property type="entry name" value="RETROTRANSPOSON GAG DOMAIN-CONTAINING PROTEIN"/>
    <property type="match status" value="1"/>
</dbReference>
<keyword evidence="2" id="KW-1185">Reference proteome</keyword>
<dbReference type="RefSeq" id="XP_019052464.1">
    <property type="nucleotide sequence ID" value="XM_019196919.1"/>
</dbReference>
<evidence type="ECO:0000313" key="3">
    <source>
        <dbReference type="RefSeq" id="XP_019052464.1"/>
    </source>
</evidence>